<evidence type="ECO:0000259" key="1">
    <source>
        <dbReference type="Pfam" id="PF22966"/>
    </source>
</evidence>
<evidence type="ECO:0000313" key="3">
    <source>
        <dbReference type="Proteomes" id="UP000015453"/>
    </source>
</evidence>
<sequence length="173" mass="19486">MNEDGKALHRTSITPGAQLRLNLCLQLKNFTSIVPAKVIVYLILACQETVESGNIESEAKMSCRDEQIDDMIELNEKLWNYVIHRGNRTSAFDSSSSTGSHRYARFELNERGQGFSTCILDVSDLHPGCCYRIKWQCGYINTEGFCCSLLPENSGQPLFTILEQKIPLSTVRC</sequence>
<organism evidence="2 3">
    <name type="scientific">Genlisea aurea</name>
    <dbReference type="NCBI Taxonomy" id="192259"/>
    <lineage>
        <taxon>Eukaryota</taxon>
        <taxon>Viridiplantae</taxon>
        <taxon>Streptophyta</taxon>
        <taxon>Embryophyta</taxon>
        <taxon>Tracheophyta</taxon>
        <taxon>Spermatophyta</taxon>
        <taxon>Magnoliopsida</taxon>
        <taxon>eudicotyledons</taxon>
        <taxon>Gunneridae</taxon>
        <taxon>Pentapetalae</taxon>
        <taxon>asterids</taxon>
        <taxon>lamiids</taxon>
        <taxon>Lamiales</taxon>
        <taxon>Lentibulariaceae</taxon>
        <taxon>Genlisea</taxon>
    </lineage>
</organism>
<dbReference type="InterPro" id="IPR055195">
    <property type="entry name" value="INTS7_C_plant"/>
</dbReference>
<dbReference type="EMBL" id="AUSU01002081">
    <property type="protein sequence ID" value="EPS69532.1"/>
    <property type="molecule type" value="Genomic_DNA"/>
</dbReference>
<dbReference type="GO" id="GO:0034472">
    <property type="term" value="P:snRNA 3'-end processing"/>
    <property type="evidence" value="ECO:0007669"/>
    <property type="project" value="TreeGrafter"/>
</dbReference>
<dbReference type="OrthoDB" id="1921953at2759"/>
<protein>
    <recommendedName>
        <fullName evidence="1">Integrator complex subunit 7-like C-terminal domain-containing protein</fullName>
    </recommendedName>
</protein>
<reference evidence="2 3" key="1">
    <citation type="journal article" date="2013" name="BMC Genomics">
        <title>The miniature genome of a carnivorous plant Genlisea aurea contains a low number of genes and short non-coding sequences.</title>
        <authorList>
            <person name="Leushkin E.V."/>
            <person name="Sutormin R.A."/>
            <person name="Nabieva E.R."/>
            <person name="Penin A.A."/>
            <person name="Kondrashov A.S."/>
            <person name="Logacheva M.D."/>
        </authorList>
    </citation>
    <scope>NUCLEOTIDE SEQUENCE [LARGE SCALE GENOMIC DNA]</scope>
</reference>
<dbReference type="Pfam" id="PF22966">
    <property type="entry name" value="INTS7_C_plants"/>
    <property type="match status" value="1"/>
</dbReference>
<gene>
    <name evidence="2" type="ORF">M569_05236</name>
</gene>
<dbReference type="PANTHER" id="PTHR13322:SF2">
    <property type="entry name" value="INTEGRATOR COMPLEX SUBUNIT 7"/>
    <property type="match status" value="1"/>
</dbReference>
<proteinExistence type="predicted"/>
<accession>S8EAH8</accession>
<dbReference type="PANTHER" id="PTHR13322">
    <property type="entry name" value="C1ORF73 PROTEIN"/>
    <property type="match status" value="1"/>
</dbReference>
<evidence type="ECO:0000313" key="2">
    <source>
        <dbReference type="EMBL" id="EPS69532.1"/>
    </source>
</evidence>
<dbReference type="Proteomes" id="UP000015453">
    <property type="component" value="Unassembled WGS sequence"/>
</dbReference>
<name>S8EAH8_9LAMI</name>
<keyword evidence="3" id="KW-1185">Reference proteome</keyword>
<dbReference type="GO" id="GO:0032039">
    <property type="term" value="C:integrator complex"/>
    <property type="evidence" value="ECO:0007669"/>
    <property type="project" value="InterPro"/>
</dbReference>
<dbReference type="InterPro" id="IPR033060">
    <property type="entry name" value="INTS7"/>
</dbReference>
<comment type="caution">
    <text evidence="2">The sequence shown here is derived from an EMBL/GenBank/DDBJ whole genome shotgun (WGS) entry which is preliminary data.</text>
</comment>
<dbReference type="AlphaFoldDB" id="S8EAH8"/>
<feature type="domain" description="Integrator complex subunit 7-like C-terminal" evidence="1">
    <location>
        <begin position="1"/>
        <end position="161"/>
    </location>
</feature>